<evidence type="ECO:0000256" key="5">
    <source>
        <dbReference type="ARBA" id="ARBA00023054"/>
    </source>
</evidence>
<dbReference type="AlphaFoldDB" id="A0A2T0FF85"/>
<evidence type="ECO:0000256" key="2">
    <source>
        <dbReference type="ARBA" id="ARBA00004370"/>
    </source>
</evidence>
<keyword evidence="3" id="KW-0812">Transmembrane</keyword>
<comment type="caution">
    <text evidence="9">The sequence shown here is derived from an EMBL/GenBank/DDBJ whole genome shotgun (WGS) entry which is preliminary data.</text>
</comment>
<accession>A0A2T0FF85</accession>
<name>A0A2T0FF85_9ASCO</name>
<reference evidence="9 10" key="1">
    <citation type="submission" date="2017-04" db="EMBL/GenBank/DDBJ databases">
        <title>Genome sequencing of [Candida] sorbophila.</title>
        <authorList>
            <person name="Ahn J.O."/>
        </authorList>
    </citation>
    <scope>NUCLEOTIDE SEQUENCE [LARGE SCALE GENOMIC DNA]</scope>
    <source>
        <strain evidence="9 10">DS02</strain>
    </source>
</reference>
<dbReference type="PANTHER" id="PTHR14360">
    <property type="entry name" value="PROTEIN FMP32, MITOCHONDRIAL"/>
    <property type="match status" value="1"/>
</dbReference>
<evidence type="ECO:0000256" key="8">
    <source>
        <dbReference type="SAM" id="MobiDB-lite"/>
    </source>
</evidence>
<keyword evidence="7" id="KW-0472">Membrane</keyword>
<dbReference type="PANTHER" id="PTHR14360:SF12">
    <property type="entry name" value="MOZ PROTEIN REPRESENTS A CHROMATIN-ASSOCIATED ACETYLTRANSFERASE"/>
    <property type="match status" value="1"/>
</dbReference>
<dbReference type="STRING" id="45607.A0A2T0FF85"/>
<keyword evidence="4" id="KW-1133">Transmembrane helix</keyword>
<feature type="compositionally biased region" description="Basic and acidic residues" evidence="8">
    <location>
        <begin position="11"/>
        <end position="25"/>
    </location>
</feature>
<sequence length="292" mass="33025">MNRGIHGGLRLRQESKKDPEPDTSKDGGPGQEPQQNSLLDDEMQPERVLATLSSAKEPTAGKQVARMYAFDTQKVYSNLRYAGYTRAQADIIMSVMRDMVDDVVEELDQNCVPNATGENEAYLFDATSSEMRDETQVGRINQASQYRSSLARIQRDVEIMQHQANEMATLLKADMDMEMNERKNAARVEENHIQLKIQELNHQITRLATYLKSEIETLRWQLTRRGIVAIIVVAVATMFATSRTFKDDSRKSRPSQETPGTEYSVPLLSPSIMADEVDEPAIDELEIPQQKS</sequence>
<evidence type="ECO:0000256" key="1">
    <source>
        <dbReference type="ARBA" id="ARBA00004173"/>
    </source>
</evidence>
<keyword evidence="6" id="KW-0496">Mitochondrion</keyword>
<feature type="region of interest" description="Disordered" evidence="8">
    <location>
        <begin position="244"/>
        <end position="270"/>
    </location>
</feature>
<evidence type="ECO:0000256" key="4">
    <source>
        <dbReference type="ARBA" id="ARBA00022989"/>
    </source>
</evidence>
<evidence type="ECO:0000256" key="3">
    <source>
        <dbReference type="ARBA" id="ARBA00022692"/>
    </source>
</evidence>
<keyword evidence="10" id="KW-1185">Reference proteome</keyword>
<comment type="subcellular location">
    <subcellularLocation>
        <location evidence="2">Membrane</location>
    </subcellularLocation>
    <subcellularLocation>
        <location evidence="1">Mitochondrion</location>
    </subcellularLocation>
</comment>
<evidence type="ECO:0000313" key="9">
    <source>
        <dbReference type="EMBL" id="PRT53627.1"/>
    </source>
</evidence>
<evidence type="ECO:0000256" key="6">
    <source>
        <dbReference type="ARBA" id="ARBA00023128"/>
    </source>
</evidence>
<proteinExistence type="predicted"/>
<dbReference type="GeneID" id="36514996"/>
<protein>
    <submittedName>
        <fullName evidence="9">Uncharacterized protein C27B12.07</fullName>
    </submittedName>
</protein>
<dbReference type="InterPro" id="IPR024461">
    <property type="entry name" value="CCDC90-like"/>
</dbReference>
<dbReference type="Gene3D" id="1.20.5.340">
    <property type="match status" value="1"/>
</dbReference>
<dbReference type="Pfam" id="PF07798">
    <property type="entry name" value="CCDC90-like"/>
    <property type="match status" value="1"/>
</dbReference>
<keyword evidence="5" id="KW-0175">Coiled coil</keyword>
<dbReference type="GO" id="GO:0016020">
    <property type="term" value="C:membrane"/>
    <property type="evidence" value="ECO:0007669"/>
    <property type="project" value="UniProtKB-SubCell"/>
</dbReference>
<evidence type="ECO:0000256" key="7">
    <source>
        <dbReference type="ARBA" id="ARBA00023136"/>
    </source>
</evidence>
<organism evidence="9 10">
    <name type="scientific">Wickerhamiella sorbophila</name>
    <dbReference type="NCBI Taxonomy" id="45607"/>
    <lineage>
        <taxon>Eukaryota</taxon>
        <taxon>Fungi</taxon>
        <taxon>Dikarya</taxon>
        <taxon>Ascomycota</taxon>
        <taxon>Saccharomycotina</taxon>
        <taxon>Dipodascomycetes</taxon>
        <taxon>Dipodascales</taxon>
        <taxon>Trichomonascaceae</taxon>
        <taxon>Wickerhamiella</taxon>
    </lineage>
</organism>
<dbReference type="Proteomes" id="UP000238350">
    <property type="component" value="Unassembled WGS sequence"/>
</dbReference>
<dbReference type="RefSeq" id="XP_024663573.1">
    <property type="nucleotide sequence ID" value="XM_024807805.1"/>
</dbReference>
<dbReference type="OrthoDB" id="5424147at2759"/>
<feature type="region of interest" description="Disordered" evidence="8">
    <location>
        <begin position="1"/>
        <end position="42"/>
    </location>
</feature>
<dbReference type="EMBL" id="NDIQ01000001">
    <property type="protein sequence ID" value="PRT53627.1"/>
    <property type="molecule type" value="Genomic_DNA"/>
</dbReference>
<dbReference type="GO" id="GO:0005739">
    <property type="term" value="C:mitochondrion"/>
    <property type="evidence" value="ECO:0007669"/>
    <property type="project" value="UniProtKB-SubCell"/>
</dbReference>
<evidence type="ECO:0000313" key="10">
    <source>
        <dbReference type="Proteomes" id="UP000238350"/>
    </source>
</evidence>
<gene>
    <name evidence="9" type="ORF">B9G98_01247</name>
</gene>